<accession>A0ACC6JV74</accession>
<protein>
    <submittedName>
        <fullName evidence="1">Uncharacterized protein</fullName>
    </submittedName>
</protein>
<proteinExistence type="predicted"/>
<gene>
    <name evidence="1" type="ORF">J2X87_005542</name>
</gene>
<comment type="caution">
    <text evidence="1">The sequence shown here is derived from an EMBL/GenBank/DDBJ whole genome shotgun (WGS) entry which is preliminary data.</text>
</comment>
<keyword evidence="2" id="KW-1185">Reference proteome</keyword>
<sequence length="102" mass="10644">MDRTITIAGSALILGVTLIGFGVWRTKPPIVLSEVALPDTWSNQTLERDGISVALDVKPPAKDGVLREGGVADVQFRVTDKASGQPLSGIAPGVRVIPGDTP</sequence>
<reference evidence="1" key="1">
    <citation type="submission" date="2023-07" db="EMBL/GenBank/DDBJ databases">
        <title>Sorghum-associated microbial communities from plants grown in Nebraska, USA.</title>
        <authorList>
            <person name="Schachtman D."/>
        </authorList>
    </citation>
    <scope>NUCLEOTIDE SEQUENCE</scope>
    <source>
        <strain evidence="1">BE46</strain>
    </source>
</reference>
<dbReference type="Proteomes" id="UP001259420">
    <property type="component" value="Unassembled WGS sequence"/>
</dbReference>
<name>A0ACC6JV74_9PSED</name>
<dbReference type="EMBL" id="JAVDSD010000022">
    <property type="protein sequence ID" value="MDR6610432.1"/>
    <property type="molecule type" value="Genomic_DNA"/>
</dbReference>
<evidence type="ECO:0000313" key="1">
    <source>
        <dbReference type="EMBL" id="MDR6610432.1"/>
    </source>
</evidence>
<organism evidence="1 2">
    <name type="scientific">Pseudomonas synxantha</name>
    <dbReference type="NCBI Taxonomy" id="47883"/>
    <lineage>
        <taxon>Bacteria</taxon>
        <taxon>Pseudomonadati</taxon>
        <taxon>Pseudomonadota</taxon>
        <taxon>Gammaproteobacteria</taxon>
        <taxon>Pseudomonadales</taxon>
        <taxon>Pseudomonadaceae</taxon>
        <taxon>Pseudomonas</taxon>
    </lineage>
</organism>
<evidence type="ECO:0000313" key="2">
    <source>
        <dbReference type="Proteomes" id="UP001259420"/>
    </source>
</evidence>